<dbReference type="Gene3D" id="3.40.50.300">
    <property type="entry name" value="P-loop containing nucleotide triphosphate hydrolases"/>
    <property type="match status" value="2"/>
</dbReference>
<organism evidence="14 15">
    <name type="scientific">Butyrivibrio fibrisolvens</name>
    <dbReference type="NCBI Taxonomy" id="831"/>
    <lineage>
        <taxon>Bacteria</taxon>
        <taxon>Bacillati</taxon>
        <taxon>Bacillota</taxon>
        <taxon>Clostridia</taxon>
        <taxon>Lachnospirales</taxon>
        <taxon>Lachnospiraceae</taxon>
        <taxon>Butyrivibrio</taxon>
    </lineage>
</organism>
<proteinExistence type="inferred from homology"/>
<accession>A0A1H9U653</accession>
<dbReference type="InterPro" id="IPR013986">
    <property type="entry name" value="DExx_box_DNA_helicase_dom_sf"/>
</dbReference>
<evidence type="ECO:0000256" key="1">
    <source>
        <dbReference type="ARBA" id="ARBA00009922"/>
    </source>
</evidence>
<dbReference type="InterPro" id="IPR027417">
    <property type="entry name" value="P-loop_NTPase"/>
</dbReference>
<dbReference type="GO" id="GO:0043138">
    <property type="term" value="F:3'-5' DNA helicase activity"/>
    <property type="evidence" value="ECO:0007669"/>
    <property type="project" value="UniProtKB-EC"/>
</dbReference>
<evidence type="ECO:0000256" key="6">
    <source>
        <dbReference type="ARBA" id="ARBA00023125"/>
    </source>
</evidence>
<dbReference type="InterPro" id="IPR000212">
    <property type="entry name" value="DNA_helicase_UvrD/REP"/>
</dbReference>
<reference evidence="14 15" key="1">
    <citation type="submission" date="2016-10" db="EMBL/GenBank/DDBJ databases">
        <authorList>
            <person name="de Groot N.N."/>
        </authorList>
    </citation>
    <scope>NUCLEOTIDE SEQUENCE [LARGE SCALE GENOMIC DNA]</scope>
    <source>
        <strain evidence="14 15">AR40</strain>
    </source>
</reference>
<dbReference type="CDD" id="cd18807">
    <property type="entry name" value="SF1_C_UvrD"/>
    <property type="match status" value="1"/>
</dbReference>
<gene>
    <name evidence="14" type="ORF">SAMN04487884_11755</name>
</gene>
<dbReference type="Proteomes" id="UP000182584">
    <property type="component" value="Unassembled WGS sequence"/>
</dbReference>
<comment type="similarity">
    <text evidence="1">Belongs to the helicase family. UvrD subfamily.</text>
</comment>
<dbReference type="Pfam" id="PF13361">
    <property type="entry name" value="UvrD_C"/>
    <property type="match status" value="1"/>
</dbReference>
<dbReference type="PANTHER" id="PTHR11070">
    <property type="entry name" value="UVRD / RECB / PCRA DNA HELICASE FAMILY MEMBER"/>
    <property type="match status" value="1"/>
</dbReference>
<dbReference type="EMBL" id="FOGJ01000017">
    <property type="protein sequence ID" value="SES04634.1"/>
    <property type="molecule type" value="Genomic_DNA"/>
</dbReference>
<evidence type="ECO:0000256" key="11">
    <source>
        <dbReference type="PROSITE-ProRule" id="PRU00560"/>
    </source>
</evidence>
<evidence type="ECO:0000256" key="9">
    <source>
        <dbReference type="ARBA" id="ARBA00034808"/>
    </source>
</evidence>
<evidence type="ECO:0000313" key="14">
    <source>
        <dbReference type="EMBL" id="SES04634.1"/>
    </source>
</evidence>
<dbReference type="GO" id="GO:0000725">
    <property type="term" value="P:recombinational repair"/>
    <property type="evidence" value="ECO:0007669"/>
    <property type="project" value="TreeGrafter"/>
</dbReference>
<evidence type="ECO:0000313" key="15">
    <source>
        <dbReference type="Proteomes" id="UP000182584"/>
    </source>
</evidence>
<dbReference type="Gene3D" id="1.10.486.10">
    <property type="entry name" value="PCRA, domain 4"/>
    <property type="match status" value="1"/>
</dbReference>
<keyword evidence="5 11" id="KW-0067">ATP-binding</keyword>
<evidence type="ECO:0000259" key="13">
    <source>
        <dbReference type="PROSITE" id="PS51217"/>
    </source>
</evidence>
<dbReference type="SUPFAM" id="SSF52540">
    <property type="entry name" value="P-loop containing nucleoside triphosphate hydrolases"/>
    <property type="match status" value="1"/>
</dbReference>
<dbReference type="InterPro" id="IPR014016">
    <property type="entry name" value="UvrD-like_ATP-bd"/>
</dbReference>
<dbReference type="InterPro" id="IPR014017">
    <property type="entry name" value="DNA_helicase_UvrD-like_C"/>
</dbReference>
<evidence type="ECO:0000256" key="8">
    <source>
        <dbReference type="ARBA" id="ARBA00034617"/>
    </source>
</evidence>
<comment type="catalytic activity">
    <reaction evidence="10">
        <text>ATP + H2O = ADP + phosphate + H(+)</text>
        <dbReference type="Rhea" id="RHEA:13065"/>
        <dbReference type="ChEBI" id="CHEBI:15377"/>
        <dbReference type="ChEBI" id="CHEBI:15378"/>
        <dbReference type="ChEBI" id="CHEBI:30616"/>
        <dbReference type="ChEBI" id="CHEBI:43474"/>
        <dbReference type="ChEBI" id="CHEBI:456216"/>
        <dbReference type="EC" id="5.6.2.4"/>
    </reaction>
</comment>
<dbReference type="AlphaFoldDB" id="A0A1H9U653"/>
<dbReference type="GO" id="GO:0016887">
    <property type="term" value="F:ATP hydrolysis activity"/>
    <property type="evidence" value="ECO:0007669"/>
    <property type="project" value="RHEA"/>
</dbReference>
<keyword evidence="2 11" id="KW-0547">Nucleotide-binding</keyword>
<keyword evidence="3 11" id="KW-0378">Hydrolase</keyword>
<protein>
    <recommendedName>
        <fullName evidence="9">DNA 3'-5' helicase</fullName>
        <ecNumber evidence="9">5.6.2.4</ecNumber>
    </recommendedName>
</protein>
<feature type="domain" description="UvrD-like helicase ATP-binding" evidence="12">
    <location>
        <begin position="9"/>
        <end position="295"/>
    </location>
</feature>
<dbReference type="CDD" id="cd17932">
    <property type="entry name" value="DEXQc_UvrD"/>
    <property type="match status" value="1"/>
</dbReference>
<dbReference type="eggNOG" id="COG0210">
    <property type="taxonomic scope" value="Bacteria"/>
</dbReference>
<name>A0A1H9U653_BUTFI</name>
<dbReference type="EC" id="5.6.2.4" evidence="9"/>
<keyword evidence="4 11" id="KW-0347">Helicase</keyword>
<dbReference type="PANTHER" id="PTHR11070:SF2">
    <property type="entry name" value="ATP-DEPENDENT DNA HELICASE SRS2"/>
    <property type="match status" value="1"/>
</dbReference>
<feature type="domain" description="UvrD-like helicase C-terminal" evidence="13">
    <location>
        <begin position="296"/>
        <end position="554"/>
    </location>
</feature>
<evidence type="ECO:0000256" key="4">
    <source>
        <dbReference type="ARBA" id="ARBA00022806"/>
    </source>
</evidence>
<dbReference type="PROSITE" id="PS51198">
    <property type="entry name" value="UVRD_HELICASE_ATP_BIND"/>
    <property type="match status" value="1"/>
</dbReference>
<dbReference type="RefSeq" id="WP_074756901.1">
    <property type="nucleotide sequence ID" value="NZ_FOGJ01000017.1"/>
</dbReference>
<evidence type="ECO:0000256" key="10">
    <source>
        <dbReference type="ARBA" id="ARBA00048988"/>
    </source>
</evidence>
<keyword evidence="7" id="KW-0413">Isomerase</keyword>
<dbReference type="Pfam" id="PF00580">
    <property type="entry name" value="UvrD-helicase"/>
    <property type="match status" value="1"/>
</dbReference>
<evidence type="ECO:0000256" key="3">
    <source>
        <dbReference type="ARBA" id="ARBA00022801"/>
    </source>
</evidence>
<evidence type="ECO:0000259" key="12">
    <source>
        <dbReference type="PROSITE" id="PS51198"/>
    </source>
</evidence>
<evidence type="ECO:0000256" key="2">
    <source>
        <dbReference type="ARBA" id="ARBA00022741"/>
    </source>
</evidence>
<evidence type="ECO:0000256" key="5">
    <source>
        <dbReference type="ARBA" id="ARBA00022840"/>
    </source>
</evidence>
<dbReference type="PROSITE" id="PS51217">
    <property type="entry name" value="UVRD_HELICASE_CTER"/>
    <property type="match status" value="1"/>
</dbReference>
<evidence type="ECO:0000256" key="7">
    <source>
        <dbReference type="ARBA" id="ARBA00023235"/>
    </source>
</evidence>
<keyword evidence="6" id="KW-0238">DNA-binding</keyword>
<dbReference type="GO" id="GO:0003677">
    <property type="term" value="F:DNA binding"/>
    <property type="evidence" value="ECO:0007669"/>
    <property type="project" value="UniProtKB-KW"/>
</dbReference>
<dbReference type="Gene3D" id="1.10.10.160">
    <property type="match status" value="1"/>
</dbReference>
<comment type="catalytic activity">
    <reaction evidence="8">
        <text>Couples ATP hydrolysis with the unwinding of duplex DNA by translocating in the 3'-5' direction.</text>
        <dbReference type="EC" id="5.6.2.4"/>
    </reaction>
</comment>
<dbReference type="GO" id="GO:0005524">
    <property type="term" value="F:ATP binding"/>
    <property type="evidence" value="ECO:0007669"/>
    <property type="project" value="UniProtKB-UniRule"/>
</dbReference>
<sequence length="626" mass="72033">MSFAGQTVVTGNPAQIDAITHINGPAMVLAGPGSGKTFVISGRIKFLIEQAGVSPDSILVITFTKAAALEMQHRFFKETSRQYPEVHFGTFHSLFYHMLCLSKPGYHPNLLTSRDKNKIIKECLLKIIKSHKDEIRQKEDYAALSADDYAGILSEIARIKNDNCSPSECNRDVPYCDFFEEIYNSYIQSCSDLGFIDFEDMILECYRMLIGNPDILAKWQKSFRYVLIDEYQDINRLQESVIRLLVRQHRNIFVVGDDDQSIYGFRGSRPEIMQEFREVYEDTKLITLGINYRSGSEIIKNSGLIISQNKVRFEKSQESASDDNHGLCKGFVYDNAKSETKAIADNIEADGDYDNTAVLYRTNLESEMIALELSSRGIPYVSSSAAISIYEDPCVKTILSYLKYAVNGHKRADFFAIMNCPLRYIKRDAVRHENVIERDLLDYYRYNPSMRETVSKLFRQLALVERMRSALSLKYIMNEMGVLKFLLKDKSKSDTDRLNDIFDKLMQDAFAYPDTSEFLQKADEDVERAQKERQNRKGKSDKGVKIMTMHASKGLEFDTVYLPSLCEGSIPNRKSVMPHQIEEERRMLYVGMTRAKKRLYLSYIKGDEDNPRMPSRFLRPIMDLFK</sequence>
<feature type="binding site" evidence="11">
    <location>
        <begin position="30"/>
        <end position="37"/>
    </location>
    <ligand>
        <name>ATP</name>
        <dbReference type="ChEBI" id="CHEBI:30616"/>
    </ligand>
</feature>